<dbReference type="Gene3D" id="3.40.50.2000">
    <property type="entry name" value="Glycogen Phosphorylase B"/>
    <property type="match status" value="2"/>
</dbReference>
<evidence type="ECO:0000256" key="2">
    <source>
        <dbReference type="ARBA" id="ARBA00022676"/>
    </source>
</evidence>
<accession>A0ABP4WX73</accession>
<dbReference type="Pfam" id="PF13439">
    <property type="entry name" value="Glyco_transf_4"/>
    <property type="match status" value="1"/>
</dbReference>
<gene>
    <name evidence="6" type="ORF">GCM10009747_22180</name>
</gene>
<dbReference type="Proteomes" id="UP001500506">
    <property type="component" value="Unassembled WGS sequence"/>
</dbReference>
<evidence type="ECO:0000313" key="6">
    <source>
        <dbReference type="EMBL" id="GAA1762381.1"/>
    </source>
</evidence>
<protein>
    <recommendedName>
        <fullName evidence="1">D-inositol 3-phosphate glycosyltransferase</fullName>
    </recommendedName>
</protein>
<comment type="caution">
    <text evidence="6">The sequence shown here is derived from an EMBL/GenBank/DDBJ whole genome shotgun (WGS) entry which is preliminary data.</text>
</comment>
<dbReference type="InterPro" id="IPR050194">
    <property type="entry name" value="Glycosyltransferase_grp1"/>
</dbReference>
<dbReference type="RefSeq" id="WP_232497593.1">
    <property type="nucleotide sequence ID" value="NZ_BAAANH010000004.1"/>
</dbReference>
<proteinExistence type="predicted"/>
<keyword evidence="2" id="KW-0328">Glycosyltransferase</keyword>
<dbReference type="PANTHER" id="PTHR45947">
    <property type="entry name" value="SULFOQUINOVOSYL TRANSFERASE SQD2"/>
    <property type="match status" value="1"/>
</dbReference>
<evidence type="ECO:0000256" key="1">
    <source>
        <dbReference type="ARBA" id="ARBA00021292"/>
    </source>
</evidence>
<feature type="domain" description="Glycosyltransferase subfamily 4-like N-terminal" evidence="5">
    <location>
        <begin position="18"/>
        <end position="189"/>
    </location>
</feature>
<keyword evidence="7" id="KW-1185">Reference proteome</keyword>
<feature type="domain" description="Glycosyl transferase family 1" evidence="4">
    <location>
        <begin position="204"/>
        <end position="358"/>
    </location>
</feature>
<keyword evidence="3" id="KW-0808">Transferase</keyword>
<evidence type="ECO:0000259" key="4">
    <source>
        <dbReference type="Pfam" id="PF00534"/>
    </source>
</evidence>
<evidence type="ECO:0000313" key="7">
    <source>
        <dbReference type="Proteomes" id="UP001500506"/>
    </source>
</evidence>
<sequence>MGTPRRVALVSSSYDPYVGGVEEHVRQVARRLRDDGVEVEVWTVDRGESLGVREVEGLTVRYLPTPLPAASPGAAFRFLLRLPAAWRRWAAARRGFRPDLLHVHCFGPNGAYAVAMHRRFGLPLIVTSHGETVADDHAVFERSRLLRTALRRALVAAVSVTAPSRFVIDDLQRNYGLVGGLVVPNGVEPTPPPPMTAGPGLGGRYLLGVGRLGRMKGFDLLIDAFARAGLDRDIRLVIAGDGPERESLHAQVTGLGLTDRVELVGRLDAAAVAQAMSAALAVVVPSRMEAFGIVALEAWRSGAPLVMTNRGGAPGFVRDGVDGVLVDPEDMAALVGTLEHVSADESLRMQLAAAGRERVGEFTWARVAHAYEELYAAASDRAGVTA</sequence>
<evidence type="ECO:0000256" key="3">
    <source>
        <dbReference type="ARBA" id="ARBA00022679"/>
    </source>
</evidence>
<name>A0ABP4WX73_9MICO</name>
<reference evidence="7" key="1">
    <citation type="journal article" date="2019" name="Int. J. Syst. Evol. Microbiol.">
        <title>The Global Catalogue of Microorganisms (GCM) 10K type strain sequencing project: providing services to taxonomists for standard genome sequencing and annotation.</title>
        <authorList>
            <consortium name="The Broad Institute Genomics Platform"/>
            <consortium name="The Broad Institute Genome Sequencing Center for Infectious Disease"/>
            <person name="Wu L."/>
            <person name="Ma J."/>
        </authorList>
    </citation>
    <scope>NUCLEOTIDE SEQUENCE [LARGE SCALE GENOMIC DNA]</scope>
    <source>
        <strain evidence="7">JCM 14319</strain>
    </source>
</reference>
<dbReference type="SUPFAM" id="SSF53756">
    <property type="entry name" value="UDP-Glycosyltransferase/glycogen phosphorylase"/>
    <property type="match status" value="1"/>
</dbReference>
<dbReference type="Pfam" id="PF00534">
    <property type="entry name" value="Glycos_transf_1"/>
    <property type="match status" value="1"/>
</dbReference>
<organism evidence="6 7">
    <name type="scientific">Agromyces humatus</name>
    <dbReference type="NCBI Taxonomy" id="279573"/>
    <lineage>
        <taxon>Bacteria</taxon>
        <taxon>Bacillati</taxon>
        <taxon>Actinomycetota</taxon>
        <taxon>Actinomycetes</taxon>
        <taxon>Micrococcales</taxon>
        <taxon>Microbacteriaceae</taxon>
        <taxon>Agromyces</taxon>
    </lineage>
</organism>
<evidence type="ECO:0000259" key="5">
    <source>
        <dbReference type="Pfam" id="PF13439"/>
    </source>
</evidence>
<dbReference type="EMBL" id="BAAANH010000004">
    <property type="protein sequence ID" value="GAA1762381.1"/>
    <property type="molecule type" value="Genomic_DNA"/>
</dbReference>
<dbReference type="InterPro" id="IPR028098">
    <property type="entry name" value="Glyco_trans_4-like_N"/>
</dbReference>
<dbReference type="InterPro" id="IPR001296">
    <property type="entry name" value="Glyco_trans_1"/>
</dbReference>
<dbReference type="PANTHER" id="PTHR45947:SF3">
    <property type="entry name" value="SULFOQUINOVOSYL TRANSFERASE SQD2"/>
    <property type="match status" value="1"/>
</dbReference>
<dbReference type="CDD" id="cd03801">
    <property type="entry name" value="GT4_PimA-like"/>
    <property type="match status" value="1"/>
</dbReference>